<dbReference type="Gene3D" id="3.40.50.300">
    <property type="entry name" value="P-loop containing nucleotide triphosphate hydrolases"/>
    <property type="match status" value="1"/>
</dbReference>
<gene>
    <name evidence="1" type="ORF">OEZ71_14325</name>
</gene>
<evidence type="ECO:0008006" key="3">
    <source>
        <dbReference type="Google" id="ProtNLM"/>
    </source>
</evidence>
<name>A0ABT2ZQS4_9RHOB</name>
<protein>
    <recommendedName>
        <fullName evidence="3">Protein ImuA</fullName>
    </recommendedName>
</protein>
<evidence type="ECO:0000313" key="1">
    <source>
        <dbReference type="EMBL" id="MCV2873473.1"/>
    </source>
</evidence>
<dbReference type="InterPro" id="IPR027417">
    <property type="entry name" value="P-loop_NTPase"/>
</dbReference>
<accession>A0ABT2ZQS4</accession>
<comment type="caution">
    <text evidence="1">The sequence shown here is derived from an EMBL/GenBank/DDBJ whole genome shotgun (WGS) entry which is preliminary data.</text>
</comment>
<keyword evidence="2" id="KW-1185">Reference proteome</keyword>
<evidence type="ECO:0000313" key="2">
    <source>
        <dbReference type="Proteomes" id="UP001652564"/>
    </source>
</evidence>
<dbReference type="RefSeq" id="WP_263740679.1">
    <property type="nucleotide sequence ID" value="NZ_JAOWKZ010000003.1"/>
</dbReference>
<proteinExistence type="predicted"/>
<dbReference type="Proteomes" id="UP001652564">
    <property type="component" value="Unassembled WGS sequence"/>
</dbReference>
<dbReference type="SUPFAM" id="SSF52540">
    <property type="entry name" value="P-loop containing nucleoside triphosphate hydrolases"/>
    <property type="match status" value="1"/>
</dbReference>
<sequence length="222" mass="24047">MTTQNLARLISRQNRRPRPGLPFLGALSLARARVHEFCGPARRVLALMAARATQGPILWLRPGWLPERLFPEGVVPFIEPGRLIFVTPGRAEDLLWCFEEGLRAGATPLVVAELPEPPRLTPVRRLQLAAETGATEGRMVPTGLMLTPGAGGAPGVESRWSLAPDHAMGRTRWQLDLLRARADPPQSWALTARADGAGFALARMKSQGPDHAEMSAAGHGQV</sequence>
<reference evidence="1 2" key="1">
    <citation type="submission" date="2022-10" db="EMBL/GenBank/DDBJ databases">
        <title>Defluviimonas sp. nov., isolated from ocean surface sediments.</title>
        <authorList>
            <person name="He W."/>
            <person name="Wang L."/>
            <person name="Zhang D.-F."/>
        </authorList>
    </citation>
    <scope>NUCLEOTIDE SEQUENCE [LARGE SCALE GENOMIC DNA]</scope>
    <source>
        <strain evidence="1 2">WL0050</strain>
    </source>
</reference>
<organism evidence="1 2">
    <name type="scientific">Albidovulum litorale</name>
    <dbReference type="NCBI Taxonomy" id="2984134"/>
    <lineage>
        <taxon>Bacteria</taxon>
        <taxon>Pseudomonadati</taxon>
        <taxon>Pseudomonadota</taxon>
        <taxon>Alphaproteobacteria</taxon>
        <taxon>Rhodobacterales</taxon>
        <taxon>Paracoccaceae</taxon>
        <taxon>Albidovulum</taxon>
    </lineage>
</organism>
<dbReference type="EMBL" id="JAOWKZ010000003">
    <property type="protein sequence ID" value="MCV2873473.1"/>
    <property type="molecule type" value="Genomic_DNA"/>
</dbReference>